<feature type="non-terminal residue" evidence="3">
    <location>
        <position position="1"/>
    </location>
</feature>
<evidence type="ECO:0000313" key="4">
    <source>
        <dbReference type="Proteomes" id="UP000728032"/>
    </source>
</evidence>
<evidence type="ECO:0000313" key="3">
    <source>
        <dbReference type="EMBL" id="CAD7658956.1"/>
    </source>
</evidence>
<gene>
    <name evidence="3" type="ORF">ONB1V03_LOCUS15576</name>
</gene>
<evidence type="ECO:0000259" key="1">
    <source>
        <dbReference type="Pfam" id="PF01835"/>
    </source>
</evidence>
<accession>A0A7R9QUJ7</accession>
<dbReference type="GO" id="GO:0004866">
    <property type="term" value="F:endopeptidase inhibitor activity"/>
    <property type="evidence" value="ECO:0007669"/>
    <property type="project" value="InterPro"/>
</dbReference>
<dbReference type="InterPro" id="IPR050473">
    <property type="entry name" value="A2M/Complement_sys"/>
</dbReference>
<proteinExistence type="predicted"/>
<feature type="domain" description="Macroglobulin" evidence="1">
    <location>
        <begin position="91"/>
        <end position="179"/>
    </location>
</feature>
<sequence>MSSEESVCLVLLRDMSFADNPVVNVKISSINKRQIFTHKSMPLRSSSQCIRLPIDEIRADRALVSVRMADLIDETLDIRVKPSQGLTLIETSKPVYRPREKLQFRVITLNDWLRPIDGQLAVVSVINSRNMPVMQWTDVTITNGMIGLDMPLAEDNYYGLWKIQVSNTKNILAEKFFKVLDYETPNIMISMDQSVDYIHSTDAQWAQKVCVRDSYGQPLIGKLKVFASYFKFDWERHHMLQHMMQYSPYTLNEVQLNGCYDMVLNASTLQWNSGQNSQRNLQLSLQFVDQTNGAVEEKYTEIPIVDKELMISYPSLRLQKQYFKPGMPYFGHVMIMKPDYQPALDEQKQYFKPGMPYFGHVMIMKPDYQPALDEQVSVCYQSREIPWVIREGDYVCQQMSADSTGMVEFIIPPMTESIKQMEIRVQSVKYPSVTRAMMLEPTY</sequence>
<dbReference type="Pfam" id="PF17789">
    <property type="entry name" value="MG4"/>
    <property type="match status" value="1"/>
</dbReference>
<dbReference type="InterPro" id="IPR002890">
    <property type="entry name" value="MG2"/>
</dbReference>
<dbReference type="Proteomes" id="UP000728032">
    <property type="component" value="Unassembled WGS sequence"/>
</dbReference>
<dbReference type="Gene3D" id="2.60.40.10">
    <property type="entry name" value="Immunoglobulins"/>
    <property type="match status" value="1"/>
</dbReference>
<dbReference type="InterPro" id="IPR040839">
    <property type="entry name" value="MG4"/>
</dbReference>
<organism evidence="3">
    <name type="scientific">Oppiella nova</name>
    <dbReference type="NCBI Taxonomy" id="334625"/>
    <lineage>
        <taxon>Eukaryota</taxon>
        <taxon>Metazoa</taxon>
        <taxon>Ecdysozoa</taxon>
        <taxon>Arthropoda</taxon>
        <taxon>Chelicerata</taxon>
        <taxon>Arachnida</taxon>
        <taxon>Acari</taxon>
        <taxon>Acariformes</taxon>
        <taxon>Sarcoptiformes</taxon>
        <taxon>Oribatida</taxon>
        <taxon>Brachypylina</taxon>
        <taxon>Oppioidea</taxon>
        <taxon>Oppiidae</taxon>
        <taxon>Oppiella</taxon>
    </lineage>
</organism>
<evidence type="ECO:0000259" key="2">
    <source>
        <dbReference type="Pfam" id="PF17789"/>
    </source>
</evidence>
<dbReference type="OrthoDB" id="6516884at2759"/>
<dbReference type="InterPro" id="IPR013783">
    <property type="entry name" value="Ig-like_fold"/>
</dbReference>
<evidence type="ECO:0008006" key="5">
    <source>
        <dbReference type="Google" id="ProtNLM"/>
    </source>
</evidence>
<dbReference type="Gene3D" id="2.60.40.1930">
    <property type="match status" value="1"/>
</dbReference>
<protein>
    <recommendedName>
        <fullName evidence="5">Macroglobulin domain-containing protein</fullName>
    </recommendedName>
</protein>
<dbReference type="Pfam" id="PF01835">
    <property type="entry name" value="MG2"/>
    <property type="match status" value="1"/>
</dbReference>
<dbReference type="AlphaFoldDB" id="A0A7R9QUJ7"/>
<reference evidence="3" key="1">
    <citation type="submission" date="2020-11" db="EMBL/GenBank/DDBJ databases">
        <authorList>
            <person name="Tran Van P."/>
        </authorList>
    </citation>
    <scope>NUCLEOTIDE SEQUENCE</scope>
</reference>
<feature type="domain" description="Macroglobulin" evidence="2">
    <location>
        <begin position="347"/>
        <end position="429"/>
    </location>
</feature>
<name>A0A7R9QUJ7_9ACAR</name>
<dbReference type="EMBL" id="CAJPVJ010016198">
    <property type="protein sequence ID" value="CAG2176142.1"/>
    <property type="molecule type" value="Genomic_DNA"/>
</dbReference>
<dbReference type="PANTHER" id="PTHR11412:SF171">
    <property type="entry name" value="PREGNANCY ZONE PROTEIN-LIKE PROTEIN"/>
    <property type="match status" value="1"/>
</dbReference>
<dbReference type="PANTHER" id="PTHR11412">
    <property type="entry name" value="MACROGLOBULIN / COMPLEMENT"/>
    <property type="match status" value="1"/>
</dbReference>
<keyword evidence="4" id="KW-1185">Reference proteome</keyword>
<dbReference type="EMBL" id="OC931023">
    <property type="protein sequence ID" value="CAD7658956.1"/>
    <property type="molecule type" value="Genomic_DNA"/>
</dbReference>